<organism evidence="1 2">
    <name type="scientific">Bacillus thuringiensis</name>
    <dbReference type="NCBI Taxonomy" id="1428"/>
    <lineage>
        <taxon>Bacteria</taxon>
        <taxon>Bacillati</taxon>
        <taxon>Bacillota</taxon>
        <taxon>Bacilli</taxon>
        <taxon>Bacillales</taxon>
        <taxon>Bacillaceae</taxon>
        <taxon>Bacillus</taxon>
        <taxon>Bacillus cereus group</taxon>
    </lineage>
</organism>
<dbReference type="EMBL" id="FMBI01000027">
    <property type="protein sequence ID" value="SCC26991.1"/>
    <property type="molecule type" value="Genomic_DNA"/>
</dbReference>
<gene>
    <name evidence="1" type="ORF">BTT61001_02293</name>
</gene>
<protein>
    <submittedName>
        <fullName evidence="1">Uncharacterized protein</fullName>
    </submittedName>
</protein>
<evidence type="ECO:0000313" key="2">
    <source>
        <dbReference type="Proteomes" id="UP000195991"/>
    </source>
</evidence>
<dbReference type="AlphaFoldDB" id="A0A1C4D6N2"/>
<reference evidence="1 2" key="1">
    <citation type="submission" date="2016-08" db="EMBL/GenBank/DDBJ databases">
        <authorList>
            <person name="Seilhamer J.J."/>
        </authorList>
    </citation>
    <scope>NUCLEOTIDE SEQUENCE [LARGE SCALE GENOMIC DNA]</scope>
    <source>
        <strain evidence="1 2">IEBC_T61001</strain>
    </source>
</reference>
<proteinExistence type="predicted"/>
<accession>A0A1C4D6N2</accession>
<name>A0A1C4D6N2_BACTU</name>
<sequence>MESVTENEGRNTKNELLNT</sequence>
<evidence type="ECO:0000313" key="1">
    <source>
        <dbReference type="EMBL" id="SCC26991.1"/>
    </source>
</evidence>
<dbReference type="Proteomes" id="UP000195991">
    <property type="component" value="Unassembled WGS sequence"/>
</dbReference>